<dbReference type="Proteomes" id="UP000605676">
    <property type="component" value="Unassembled WGS sequence"/>
</dbReference>
<dbReference type="Gene3D" id="2.160.20.10">
    <property type="entry name" value="Single-stranded right-handed beta-helix, Pectin lyase-like"/>
    <property type="match status" value="2"/>
</dbReference>
<sequence>MKSNTWYILLLCLLLQIPFSALKAASELHIAVADFGAIPDDGKCDAAAIRQAICSAEGKENIIISFESGVYNLNEDAVLFRENYKAMLFVWGQKNWMLKGAIDEQGNPATTLEMNLRLGNQITGASHLDIRDNENIKVTNFILDQNPRFATAAKVLDISDNDKVIIEVFEGMPHFDGMQTHSANNWDLETGQLIKGPPITIAMTLGEKHVFTKAEGYKRRYEIQSKRFASLLKPGEGLSFHFNVIAGEARTMDVYNNINVELENIFVHNAIGMILGGGSNTNMTFRKVHIKPEGSSLAVGPRDGIHLARNTGRLLMEDVVVKGVRWDPLVSYLGFVSITERIDDQSILLDGQSDKQKLALEAIQPGDYLKFWVGDKPIKNKVVQVLDGKITLADKLAPAVLQGTYFSPEAWYWDEAIIRGCLVESNYGTGLVYECDNLLVEKSIFRNNSYADIGLGPTSKNVGAFCENILIRNNLFEGSTWIDKYKNYRGSITTFHKSPFFDKEPYHQNIHIENNTFKDITGPEKPSAIHIKNASEVVIRQNKYINIDNMVLIEETSTTRIIVKD</sequence>
<evidence type="ECO:0000256" key="1">
    <source>
        <dbReference type="SAM" id="SignalP"/>
    </source>
</evidence>
<keyword evidence="1" id="KW-0732">Signal</keyword>
<feature type="signal peptide" evidence="1">
    <location>
        <begin position="1"/>
        <end position="23"/>
    </location>
</feature>
<comment type="caution">
    <text evidence="2">The sequence shown here is derived from an EMBL/GenBank/DDBJ whole genome shotgun (WGS) entry which is preliminary data.</text>
</comment>
<name>A0ABS1HMV1_9BACT</name>
<protein>
    <submittedName>
        <fullName evidence="2">Right-handed parallel beta-helix repeat-containing protein</fullName>
    </submittedName>
</protein>
<evidence type="ECO:0000313" key="2">
    <source>
        <dbReference type="EMBL" id="MBK3519010.1"/>
    </source>
</evidence>
<dbReference type="EMBL" id="JAENRR010000049">
    <property type="protein sequence ID" value="MBK3519010.1"/>
    <property type="molecule type" value="Genomic_DNA"/>
</dbReference>
<reference evidence="2 3" key="1">
    <citation type="submission" date="2021-01" db="EMBL/GenBank/DDBJ databases">
        <title>Carboxyliciviraga sp.nov., isolated from coastal sediments.</title>
        <authorList>
            <person name="Lu D."/>
            <person name="Zhang T."/>
        </authorList>
    </citation>
    <scope>NUCLEOTIDE SEQUENCE [LARGE SCALE GENOMIC DNA]</scope>
    <source>
        <strain evidence="2 3">N1Y132</strain>
    </source>
</reference>
<proteinExistence type="predicted"/>
<feature type="chain" id="PRO_5047367573" evidence="1">
    <location>
        <begin position="24"/>
        <end position="565"/>
    </location>
</feature>
<dbReference type="InterPro" id="IPR006626">
    <property type="entry name" value="PbH1"/>
</dbReference>
<dbReference type="RefSeq" id="WP_200466231.1">
    <property type="nucleotide sequence ID" value="NZ_JAENRR010000049.1"/>
</dbReference>
<gene>
    <name evidence="2" type="ORF">JIV24_16805</name>
</gene>
<dbReference type="SMART" id="SM00710">
    <property type="entry name" value="PbH1"/>
    <property type="match status" value="4"/>
</dbReference>
<dbReference type="InterPro" id="IPR012334">
    <property type="entry name" value="Pectin_lyas_fold"/>
</dbReference>
<keyword evidence="3" id="KW-1185">Reference proteome</keyword>
<dbReference type="SUPFAM" id="SSF51126">
    <property type="entry name" value="Pectin lyase-like"/>
    <property type="match status" value="1"/>
</dbReference>
<evidence type="ECO:0000313" key="3">
    <source>
        <dbReference type="Proteomes" id="UP000605676"/>
    </source>
</evidence>
<dbReference type="InterPro" id="IPR011050">
    <property type="entry name" value="Pectin_lyase_fold/virulence"/>
</dbReference>
<organism evidence="2 3">
    <name type="scientific">Carboxylicivirga marina</name>
    <dbReference type="NCBI Taxonomy" id="2800988"/>
    <lineage>
        <taxon>Bacteria</taxon>
        <taxon>Pseudomonadati</taxon>
        <taxon>Bacteroidota</taxon>
        <taxon>Bacteroidia</taxon>
        <taxon>Marinilabiliales</taxon>
        <taxon>Marinilabiliaceae</taxon>
        <taxon>Carboxylicivirga</taxon>
    </lineage>
</organism>
<accession>A0ABS1HMV1</accession>